<proteinExistence type="predicted"/>
<comment type="caution">
    <text evidence="3">The sequence shown here is derived from an EMBL/GenBank/DDBJ whole genome shotgun (WGS) entry which is preliminary data.</text>
</comment>
<evidence type="ECO:0000256" key="1">
    <source>
        <dbReference type="SAM" id="MobiDB-lite"/>
    </source>
</evidence>
<dbReference type="EMBL" id="JAPIUZ010000003">
    <property type="protein sequence ID" value="MCX2563769.1"/>
    <property type="molecule type" value="Genomic_DNA"/>
</dbReference>
<evidence type="ECO:0000256" key="2">
    <source>
        <dbReference type="SAM" id="SignalP"/>
    </source>
</evidence>
<feature type="signal peptide" evidence="2">
    <location>
        <begin position="1"/>
        <end position="30"/>
    </location>
</feature>
<reference evidence="3 4" key="1">
    <citation type="submission" date="2022-11" db="EMBL/GenBank/DDBJ databases">
        <title>Genome sequencing of Acetobacter type strain.</title>
        <authorList>
            <person name="Heo J."/>
            <person name="Lee D."/>
            <person name="Han B.-H."/>
            <person name="Hong S.-B."/>
            <person name="Kwon S.-W."/>
        </authorList>
    </citation>
    <scope>NUCLEOTIDE SEQUENCE [LARGE SCALE GENOMIC DNA]</scope>
    <source>
        <strain evidence="3 4">KACC 21253</strain>
    </source>
</reference>
<dbReference type="PROSITE" id="PS51257">
    <property type="entry name" value="PROKAR_LIPOPROTEIN"/>
    <property type="match status" value="1"/>
</dbReference>
<accession>A0ABT3QEQ0</accession>
<dbReference type="Proteomes" id="UP001301152">
    <property type="component" value="Unassembled WGS sequence"/>
</dbReference>
<evidence type="ECO:0000313" key="4">
    <source>
        <dbReference type="Proteomes" id="UP001301152"/>
    </source>
</evidence>
<protein>
    <recommendedName>
        <fullName evidence="5">DUF4410 domain-containing protein</fullName>
    </recommendedName>
</protein>
<feature type="region of interest" description="Disordered" evidence="1">
    <location>
        <begin position="194"/>
        <end position="314"/>
    </location>
</feature>
<gene>
    <name evidence="3" type="ORF">OQ497_07360</name>
</gene>
<keyword evidence="2" id="KW-0732">Signal</keyword>
<name>A0ABT3QEQ0_9PROT</name>
<feature type="compositionally biased region" description="Low complexity" evidence="1">
    <location>
        <begin position="222"/>
        <end position="247"/>
    </location>
</feature>
<keyword evidence="4" id="KW-1185">Reference proteome</keyword>
<dbReference type="RefSeq" id="WP_173559636.1">
    <property type="nucleotide sequence ID" value="NZ_JAERKX010000003.1"/>
</dbReference>
<evidence type="ECO:0000313" key="3">
    <source>
        <dbReference type="EMBL" id="MCX2563769.1"/>
    </source>
</evidence>
<organism evidence="3 4">
    <name type="scientific">Acetobacter thailandicus</name>
    <dbReference type="NCBI Taxonomy" id="1502842"/>
    <lineage>
        <taxon>Bacteria</taxon>
        <taxon>Pseudomonadati</taxon>
        <taxon>Pseudomonadota</taxon>
        <taxon>Alphaproteobacteria</taxon>
        <taxon>Acetobacterales</taxon>
        <taxon>Acetobacteraceae</taxon>
        <taxon>Acetobacter</taxon>
    </lineage>
</organism>
<feature type="chain" id="PRO_5045092570" description="DUF4410 domain-containing protein" evidence="2">
    <location>
        <begin position="31"/>
        <end position="314"/>
    </location>
</feature>
<sequence>MMPFSRLLRLSMAMSILSSPVLLLSGCANDKQSEQAFTPLNYSYLSRLNLNVSRIDILDQTTENPVEGNIAASSPVPPAQALRQMAQDRLAAVGTNGDVAQFIISRASILNNAGGNLAGQMNTRLTILNPEGLTVASSDMQVTRQMRPNLSDGNADKPANLYALTKEMMQDMNVELEYQLQHKMTSWMLDGGGKPLNSAVQTQSLDQPGSTPAATTDSSVTPAAAVTVPQQSASSAATVSTTTGASAIPSATSSDNAPVTITGYSAAQPSATKTPSQSAEPDAVFPAGEDSSSDSTATQSKVMSPPPHTLKLPG</sequence>
<evidence type="ECO:0008006" key="5">
    <source>
        <dbReference type="Google" id="ProtNLM"/>
    </source>
</evidence>
<feature type="compositionally biased region" description="Polar residues" evidence="1">
    <location>
        <begin position="198"/>
        <end position="221"/>
    </location>
</feature>
<feature type="compositionally biased region" description="Polar residues" evidence="1">
    <location>
        <begin position="249"/>
        <end position="279"/>
    </location>
</feature>
<feature type="compositionally biased region" description="Polar residues" evidence="1">
    <location>
        <begin position="293"/>
        <end position="302"/>
    </location>
</feature>